<evidence type="ECO:0000256" key="1">
    <source>
        <dbReference type="SAM" id="Phobius"/>
    </source>
</evidence>
<feature type="transmembrane region" description="Helical" evidence="1">
    <location>
        <begin position="20"/>
        <end position="39"/>
    </location>
</feature>
<reference evidence="2" key="1">
    <citation type="journal article" date="2021" name="Proc. Natl. Acad. Sci. U.S.A.">
        <title>A Catalog of Tens of Thousands of Viruses from Human Metagenomes Reveals Hidden Associations with Chronic Diseases.</title>
        <authorList>
            <person name="Tisza M.J."/>
            <person name="Buck C.B."/>
        </authorList>
    </citation>
    <scope>NUCLEOTIDE SEQUENCE</scope>
    <source>
        <strain evidence="2">Ct0Xn2</strain>
    </source>
</reference>
<name>A0A8S5MTM3_9CAUD</name>
<proteinExistence type="predicted"/>
<keyword evidence="1" id="KW-0812">Transmembrane</keyword>
<protein>
    <submittedName>
        <fullName evidence="2">Uncharacterized protein</fullName>
    </submittedName>
</protein>
<evidence type="ECO:0000313" key="2">
    <source>
        <dbReference type="EMBL" id="DAD85580.1"/>
    </source>
</evidence>
<organism evidence="2">
    <name type="scientific">Siphoviridae sp. ct0Xn2</name>
    <dbReference type="NCBI Taxonomy" id="2826267"/>
    <lineage>
        <taxon>Viruses</taxon>
        <taxon>Duplodnaviria</taxon>
        <taxon>Heunggongvirae</taxon>
        <taxon>Uroviricota</taxon>
        <taxon>Caudoviricetes</taxon>
    </lineage>
</organism>
<keyword evidence="1" id="KW-1133">Transmembrane helix</keyword>
<dbReference type="EMBL" id="BK014984">
    <property type="protein sequence ID" value="DAD85580.1"/>
    <property type="molecule type" value="Genomic_DNA"/>
</dbReference>
<accession>A0A8S5MTM3</accession>
<sequence>MEKLFYLARCFHLLVFVDEQIIALTFLFVNMFYQIIFNFSC</sequence>
<keyword evidence="1" id="KW-0472">Membrane</keyword>